<protein>
    <submittedName>
        <fullName evidence="4">Glycosyltransferase</fullName>
    </submittedName>
</protein>
<dbReference type="eggNOG" id="COG0438">
    <property type="taxonomic scope" value="Bacteria"/>
</dbReference>
<dbReference type="KEGG" id="tki:TKV_c06690"/>
<dbReference type="SUPFAM" id="SSF53756">
    <property type="entry name" value="UDP-Glycosyltransferase/glycogen phosphorylase"/>
    <property type="match status" value="1"/>
</dbReference>
<evidence type="ECO:0000313" key="4">
    <source>
        <dbReference type="EMBL" id="AIS51853.1"/>
    </source>
</evidence>
<dbReference type="PANTHER" id="PTHR12526">
    <property type="entry name" value="GLYCOSYLTRANSFERASE"/>
    <property type="match status" value="1"/>
</dbReference>
<evidence type="ECO:0000313" key="5">
    <source>
        <dbReference type="Proteomes" id="UP000029669"/>
    </source>
</evidence>
<organism evidence="4 5">
    <name type="scientific">Thermoanaerobacter kivui</name>
    <name type="common">Acetogenium kivui</name>
    <dbReference type="NCBI Taxonomy" id="2325"/>
    <lineage>
        <taxon>Bacteria</taxon>
        <taxon>Bacillati</taxon>
        <taxon>Bacillota</taxon>
        <taxon>Clostridia</taxon>
        <taxon>Thermoanaerobacterales</taxon>
        <taxon>Thermoanaerobacteraceae</taxon>
        <taxon>Thermoanaerobacter</taxon>
    </lineage>
</organism>
<dbReference type="EMBL" id="CP009170">
    <property type="protein sequence ID" value="AIS51853.1"/>
    <property type="molecule type" value="Genomic_DNA"/>
</dbReference>
<keyword evidence="1" id="KW-0328">Glycosyltransferase</keyword>
<keyword evidence="2 4" id="KW-0808">Transferase</keyword>
<evidence type="ECO:0000259" key="3">
    <source>
        <dbReference type="Pfam" id="PF00534"/>
    </source>
</evidence>
<dbReference type="AlphaFoldDB" id="A0A097APW6"/>
<dbReference type="Proteomes" id="UP000029669">
    <property type="component" value="Chromosome"/>
</dbReference>
<dbReference type="InterPro" id="IPR001296">
    <property type="entry name" value="Glyco_trans_1"/>
</dbReference>
<accession>A0A097APW6</accession>
<evidence type="ECO:0000256" key="1">
    <source>
        <dbReference type="ARBA" id="ARBA00022676"/>
    </source>
</evidence>
<feature type="domain" description="Glycosyl transferase family 1" evidence="3">
    <location>
        <begin position="193"/>
        <end position="323"/>
    </location>
</feature>
<dbReference type="GO" id="GO:0016757">
    <property type="term" value="F:glycosyltransferase activity"/>
    <property type="evidence" value="ECO:0007669"/>
    <property type="project" value="UniProtKB-KW"/>
</dbReference>
<keyword evidence="5" id="KW-1185">Reference proteome</keyword>
<dbReference type="Gene3D" id="3.40.50.2000">
    <property type="entry name" value="Glycogen Phosphorylase B"/>
    <property type="match status" value="2"/>
</dbReference>
<proteinExistence type="predicted"/>
<dbReference type="RefSeq" id="WP_049684730.1">
    <property type="nucleotide sequence ID" value="NZ_CP009170.1"/>
</dbReference>
<dbReference type="OrthoDB" id="6385861at2"/>
<dbReference type="HOGENOM" id="CLU_063441_0_0_9"/>
<sequence>MDVVLMTFVDFEDTQSSGFVKKIEGQAKAFRYFGCKVALAYYRKDLYCIDLPDGKTICRYANSTNRILYRRTAYQSIEDYLKSRKSTDLLFIRSLYCDFQLITFLKKIRKYVNKIVLEIVTYPFDGEIKRNIRYAFKEYKFKRVFIEIIKYVAYLLSRNFLKFYVDYIVVYGNSDKYIWKIPSITLDNGIDTENIRKRIPKNLKSNKIVMLGVAGLRDVHGYDRVIKGIANYYKKYNNKPEVDVEFRIVGIGIELPRLQELVKKLDVENYVKFLGFKSGNELDDEYDNADVAVSALALHRIGLKEGSPLKLREYCAKGIPFIYAYEEKNLDENVPFALKLEANDSDIDIDQIVDFSMRCRSIDNITDIIRQYAEENYEWKVQIGKLLKTLGVI</sequence>
<evidence type="ECO:0000256" key="2">
    <source>
        <dbReference type="ARBA" id="ARBA00022679"/>
    </source>
</evidence>
<gene>
    <name evidence="4" type="ORF">TKV_c06690</name>
</gene>
<reference evidence="5" key="1">
    <citation type="journal article" date="2015" name="Genome Announc.">
        <title>Whole-Genome Sequences of 80 Environmental and Clinical Isolates of Burkholderia pseudomallei.</title>
        <authorList>
            <person name="Johnson S.L."/>
            <person name="Baker A.L."/>
            <person name="Chain P.S."/>
            <person name="Currie B.J."/>
            <person name="Daligault H.E."/>
            <person name="Davenport K.W."/>
            <person name="Davis C.B."/>
            <person name="Inglis T.J."/>
            <person name="Kaestli M."/>
            <person name="Koren S."/>
            <person name="Mayo M."/>
            <person name="Merritt A.J."/>
            <person name="Price E.P."/>
            <person name="Sarovich D.S."/>
            <person name="Warner J."/>
            <person name="Rosovitz M.J."/>
        </authorList>
    </citation>
    <scope>NUCLEOTIDE SEQUENCE [LARGE SCALE GENOMIC DNA]</scope>
    <source>
        <strain evidence="5">DSM 2030</strain>
    </source>
</reference>
<name>A0A097APW6_THEKI</name>
<dbReference type="PANTHER" id="PTHR12526:SF629">
    <property type="entry name" value="TEICHURONIC ACID BIOSYNTHESIS GLYCOSYLTRANSFERASE TUAH-RELATED"/>
    <property type="match status" value="1"/>
</dbReference>
<dbReference type="Pfam" id="PF00534">
    <property type="entry name" value="Glycos_transf_1"/>
    <property type="match status" value="1"/>
</dbReference>
<dbReference type="STRING" id="2325.TKV_c06690"/>